<dbReference type="EnsemblMetazoa" id="MESCA010500-RA">
    <property type="protein sequence ID" value="MESCA010500-PA"/>
    <property type="gene ID" value="MESCA010500"/>
</dbReference>
<reference evidence="2" key="1">
    <citation type="submission" date="2013-02" db="EMBL/GenBank/DDBJ databases">
        <authorList>
            <person name="Hughes D."/>
        </authorList>
    </citation>
    <scope>NUCLEOTIDE SEQUENCE</scope>
    <source>
        <strain>Durham</strain>
        <strain evidence="2">NC isolate 2 -- Noor lab</strain>
    </source>
</reference>
<accession>T1H2P7</accession>
<sequence>MEDEFWAWEEVTILDFKYKEKIELTDKLWGTYTLHVKEYVFPLFQIHVQKWVTSDIATKNQ</sequence>
<organism evidence="1 2">
    <name type="scientific">Megaselia scalaris</name>
    <name type="common">Humpbacked fly</name>
    <name type="synonym">Phora scalaris</name>
    <dbReference type="NCBI Taxonomy" id="36166"/>
    <lineage>
        <taxon>Eukaryota</taxon>
        <taxon>Metazoa</taxon>
        <taxon>Ecdysozoa</taxon>
        <taxon>Arthropoda</taxon>
        <taxon>Hexapoda</taxon>
        <taxon>Insecta</taxon>
        <taxon>Pterygota</taxon>
        <taxon>Neoptera</taxon>
        <taxon>Endopterygota</taxon>
        <taxon>Diptera</taxon>
        <taxon>Brachycera</taxon>
        <taxon>Muscomorpha</taxon>
        <taxon>Platypezoidea</taxon>
        <taxon>Phoridae</taxon>
        <taxon>Megaseliini</taxon>
        <taxon>Megaselia</taxon>
    </lineage>
</organism>
<name>T1H2P7_MEGSC</name>
<dbReference type="EMBL" id="CAQQ02382548">
    <property type="status" value="NOT_ANNOTATED_CDS"/>
    <property type="molecule type" value="Genomic_DNA"/>
</dbReference>
<dbReference type="EMBL" id="CAQQ02382549">
    <property type="status" value="NOT_ANNOTATED_CDS"/>
    <property type="molecule type" value="Genomic_DNA"/>
</dbReference>
<evidence type="ECO:0000313" key="2">
    <source>
        <dbReference type="Proteomes" id="UP000015102"/>
    </source>
</evidence>
<proteinExistence type="predicted"/>
<dbReference type="HOGENOM" id="CLU_2925223_0_0_1"/>
<dbReference type="Proteomes" id="UP000015102">
    <property type="component" value="Unassembled WGS sequence"/>
</dbReference>
<keyword evidence="2" id="KW-1185">Reference proteome</keyword>
<reference evidence="1" key="2">
    <citation type="submission" date="2015-06" db="UniProtKB">
        <authorList>
            <consortium name="EnsemblMetazoa"/>
        </authorList>
    </citation>
    <scope>IDENTIFICATION</scope>
</reference>
<evidence type="ECO:0000313" key="1">
    <source>
        <dbReference type="EnsemblMetazoa" id="MESCA010500-PA"/>
    </source>
</evidence>
<protein>
    <submittedName>
        <fullName evidence="1">Uncharacterized protein</fullName>
    </submittedName>
</protein>
<dbReference type="AlphaFoldDB" id="T1H2P7"/>